<evidence type="ECO:0000259" key="1">
    <source>
        <dbReference type="PROSITE" id="PS50943"/>
    </source>
</evidence>
<dbReference type="PROSITE" id="PS50943">
    <property type="entry name" value="HTH_CROC1"/>
    <property type="match status" value="1"/>
</dbReference>
<dbReference type="AlphaFoldDB" id="A0A0F6RJA9"/>
<dbReference type="GO" id="GO:0003677">
    <property type="term" value="F:DNA binding"/>
    <property type="evidence" value="ECO:0007669"/>
    <property type="project" value="InterPro"/>
</dbReference>
<dbReference type="EMBL" id="CP011304">
    <property type="protein sequence ID" value="AKE62478.1"/>
    <property type="molecule type" value="Genomic_DNA"/>
</dbReference>
<sequence>MVKLMATIIKDFDAKQPQPEPASPREVLLHLMSANNMKQADLVGKIGSKGVVSEIVKGKRSISKAQGKILGETFNVSPSVFI</sequence>
<dbReference type="HOGENOM" id="CLU_2554451_0_0_3"/>
<dbReference type="InterPro" id="IPR010982">
    <property type="entry name" value="Lambda_DNA-bd_dom_sf"/>
</dbReference>
<dbReference type="PATRIC" id="fig|1641812.3.peg.119"/>
<evidence type="ECO:0000313" key="3">
    <source>
        <dbReference type="Proteomes" id="UP000034103"/>
    </source>
</evidence>
<feature type="domain" description="HTH cro/C1-type" evidence="1">
    <location>
        <begin position="28"/>
        <end position="81"/>
    </location>
</feature>
<organism evidence="2 3">
    <name type="scientific">Microcystis aeruginosa NIES-2549</name>
    <dbReference type="NCBI Taxonomy" id="1641812"/>
    <lineage>
        <taxon>Bacteria</taxon>
        <taxon>Bacillati</taxon>
        <taxon>Cyanobacteriota</taxon>
        <taxon>Cyanophyceae</taxon>
        <taxon>Oscillatoriophycideae</taxon>
        <taxon>Chroococcales</taxon>
        <taxon>Microcystaceae</taxon>
        <taxon>Microcystis</taxon>
    </lineage>
</organism>
<name>A0A0F6RJA9_MICAE</name>
<dbReference type="Gene3D" id="1.10.260.40">
    <property type="entry name" value="lambda repressor-like DNA-binding domains"/>
    <property type="match status" value="1"/>
</dbReference>
<accession>A0A0F6RJA9</accession>
<dbReference type="Proteomes" id="UP000034103">
    <property type="component" value="Chromosome"/>
</dbReference>
<proteinExistence type="predicted"/>
<dbReference type="CDD" id="cd00093">
    <property type="entry name" value="HTH_XRE"/>
    <property type="match status" value="1"/>
</dbReference>
<dbReference type="InterPro" id="IPR001387">
    <property type="entry name" value="Cro/C1-type_HTH"/>
</dbReference>
<gene>
    <name evidence="2" type="ORF">MYAER_0114</name>
</gene>
<protein>
    <recommendedName>
        <fullName evidence="1">HTH cro/C1-type domain-containing protein</fullName>
    </recommendedName>
</protein>
<evidence type="ECO:0000313" key="2">
    <source>
        <dbReference type="EMBL" id="AKE62478.1"/>
    </source>
</evidence>
<dbReference type="SUPFAM" id="SSF47413">
    <property type="entry name" value="lambda repressor-like DNA-binding domains"/>
    <property type="match status" value="1"/>
</dbReference>
<reference evidence="2 3" key="1">
    <citation type="journal article" date="2015" name="Genome Announc.">
        <title>Complete Genome Sequence of Microcystis aeruginosa NIES-2549, a Bloom-Forming Cyanobacterium from Lake Kasumigaura, Japan.</title>
        <authorList>
            <person name="Yamaguchi H."/>
            <person name="Suzuki S."/>
            <person name="Tanabe Y."/>
            <person name="Osana Y."/>
            <person name="Shimura Y."/>
            <person name="Ishida K."/>
            <person name="Kawachi M."/>
        </authorList>
    </citation>
    <scope>NUCLEOTIDE SEQUENCE [LARGE SCALE GENOMIC DNA]</scope>
    <source>
        <strain evidence="2 3">NIES-2549</strain>
    </source>
</reference>